<dbReference type="EMBL" id="CAXITT010000635">
    <property type="protein sequence ID" value="CAL1544622.1"/>
    <property type="molecule type" value="Genomic_DNA"/>
</dbReference>
<sequence length="280" mass="31824">MVSLSSQNTHAGGYFGFSDDRPTLYSTNTADDDLIIDHIELVASPEMSHKPIRTAWAIILAKILYVALCVSAYLVPLFCDSNQCGEDSISLTMYIHGGMWFVLFFLDRYLLAKHNESRMNGYLDFYRKTRNIRRVPFMINSCANAIGVIVLKVLDQHCGKVQCKFLKTTTYIQILVSAECAIAIIVLIVYLVHTVRFNQKKALPDVTQEELMTSFVNSHSSADVGYRNENYIDQVMEKQADMIRYLRQHTENLARRNLALQGEINKMKGMRLEGSINGAF</sequence>
<comment type="caution">
    <text evidence="8">The sequence shown here is derived from an EMBL/GenBank/DDBJ whole genome shotgun (WGS) entry which is preliminary data.</text>
</comment>
<gene>
    <name evidence="8" type="ORF">GSLYS_00018135001</name>
</gene>
<evidence type="ECO:0000313" key="9">
    <source>
        <dbReference type="Proteomes" id="UP001497497"/>
    </source>
</evidence>
<dbReference type="PANTHER" id="PTHR31592">
    <property type="entry name" value="TRANSMEMBRANE PROTEIN 192"/>
    <property type="match status" value="1"/>
</dbReference>
<dbReference type="GO" id="GO:0005770">
    <property type="term" value="C:late endosome"/>
    <property type="evidence" value="ECO:0007669"/>
    <property type="project" value="TreeGrafter"/>
</dbReference>
<organism evidence="8 9">
    <name type="scientific">Lymnaea stagnalis</name>
    <name type="common">Great pond snail</name>
    <name type="synonym">Helix stagnalis</name>
    <dbReference type="NCBI Taxonomy" id="6523"/>
    <lineage>
        <taxon>Eukaryota</taxon>
        <taxon>Metazoa</taxon>
        <taxon>Spiralia</taxon>
        <taxon>Lophotrochozoa</taxon>
        <taxon>Mollusca</taxon>
        <taxon>Gastropoda</taxon>
        <taxon>Heterobranchia</taxon>
        <taxon>Euthyneura</taxon>
        <taxon>Panpulmonata</taxon>
        <taxon>Hygrophila</taxon>
        <taxon>Lymnaeoidea</taxon>
        <taxon>Lymnaeidae</taxon>
        <taxon>Lymnaea</taxon>
    </lineage>
</organism>
<evidence type="ECO:0000256" key="1">
    <source>
        <dbReference type="ARBA" id="ARBA00004141"/>
    </source>
</evidence>
<feature type="transmembrane region" description="Helical" evidence="7">
    <location>
        <begin position="55"/>
        <end position="74"/>
    </location>
</feature>
<accession>A0AAV2IDG5</accession>
<dbReference type="InterPro" id="IPR029399">
    <property type="entry name" value="TMEM192"/>
</dbReference>
<name>A0AAV2IDG5_LYMST</name>
<evidence type="ECO:0000256" key="4">
    <source>
        <dbReference type="ARBA" id="ARBA00022692"/>
    </source>
</evidence>
<evidence type="ECO:0000256" key="6">
    <source>
        <dbReference type="ARBA" id="ARBA00023136"/>
    </source>
</evidence>
<dbReference type="PANTHER" id="PTHR31592:SF1">
    <property type="entry name" value="TRANSMEMBRANE PROTEIN 192"/>
    <property type="match status" value="1"/>
</dbReference>
<proteinExistence type="inferred from homology"/>
<feature type="transmembrane region" description="Helical" evidence="7">
    <location>
        <begin position="132"/>
        <end position="151"/>
    </location>
</feature>
<keyword evidence="5 7" id="KW-1133">Transmembrane helix</keyword>
<reference evidence="8 9" key="1">
    <citation type="submission" date="2024-04" db="EMBL/GenBank/DDBJ databases">
        <authorList>
            <consortium name="Genoscope - CEA"/>
            <person name="William W."/>
        </authorList>
    </citation>
    <scope>NUCLEOTIDE SEQUENCE [LARGE SCALE GENOMIC DNA]</scope>
</reference>
<evidence type="ECO:0000313" key="8">
    <source>
        <dbReference type="EMBL" id="CAL1544622.1"/>
    </source>
</evidence>
<evidence type="ECO:0000256" key="2">
    <source>
        <dbReference type="ARBA" id="ARBA00006314"/>
    </source>
</evidence>
<feature type="transmembrane region" description="Helical" evidence="7">
    <location>
        <begin position="171"/>
        <end position="192"/>
    </location>
</feature>
<dbReference type="GO" id="GO:0005765">
    <property type="term" value="C:lysosomal membrane"/>
    <property type="evidence" value="ECO:0007669"/>
    <property type="project" value="TreeGrafter"/>
</dbReference>
<dbReference type="AlphaFoldDB" id="A0AAV2IDG5"/>
<comment type="similarity">
    <text evidence="2">Belongs to the TMEM192 family.</text>
</comment>
<protein>
    <recommendedName>
        <fullName evidence="3">Transmembrane protein 192</fullName>
    </recommendedName>
</protein>
<evidence type="ECO:0000256" key="5">
    <source>
        <dbReference type="ARBA" id="ARBA00022989"/>
    </source>
</evidence>
<keyword evidence="9" id="KW-1185">Reference proteome</keyword>
<dbReference type="Proteomes" id="UP001497497">
    <property type="component" value="Unassembled WGS sequence"/>
</dbReference>
<keyword evidence="4 7" id="KW-0812">Transmembrane</keyword>
<evidence type="ECO:0000256" key="3">
    <source>
        <dbReference type="ARBA" id="ARBA00014635"/>
    </source>
</evidence>
<comment type="subcellular location">
    <subcellularLocation>
        <location evidence="1">Membrane</location>
        <topology evidence="1">Multi-pass membrane protein</topology>
    </subcellularLocation>
</comment>
<feature type="transmembrane region" description="Helical" evidence="7">
    <location>
        <begin position="94"/>
        <end position="111"/>
    </location>
</feature>
<dbReference type="Pfam" id="PF14802">
    <property type="entry name" value="TMEM192"/>
    <property type="match status" value="1"/>
</dbReference>
<evidence type="ECO:0000256" key="7">
    <source>
        <dbReference type="SAM" id="Phobius"/>
    </source>
</evidence>
<keyword evidence="6 7" id="KW-0472">Membrane</keyword>